<evidence type="ECO:0000313" key="6">
    <source>
        <dbReference type="EMBL" id="EST45113.1"/>
    </source>
</evidence>
<evidence type="ECO:0000313" key="8">
    <source>
        <dbReference type="Proteomes" id="UP000018208"/>
    </source>
</evidence>
<keyword evidence="6" id="KW-0121">Carboxypeptidase</keyword>
<dbReference type="GO" id="GO:0070008">
    <property type="term" value="F:serine-type exopeptidase activity"/>
    <property type="evidence" value="ECO:0007669"/>
    <property type="project" value="InterPro"/>
</dbReference>
<evidence type="ECO:0000256" key="1">
    <source>
        <dbReference type="ARBA" id="ARBA00011079"/>
    </source>
</evidence>
<proteinExistence type="inferred from homology"/>
<dbReference type="GO" id="GO:0004180">
    <property type="term" value="F:carboxypeptidase activity"/>
    <property type="evidence" value="ECO:0007669"/>
    <property type="project" value="UniProtKB-KW"/>
</dbReference>
<dbReference type="PANTHER" id="PTHR11010:SF11">
    <property type="entry name" value="THYMUS-SPECIFIC SERINE PROTEASE"/>
    <property type="match status" value="1"/>
</dbReference>
<sequence length="464" mass="53366">MLILLSKLTNQHYTMLRTPSTEFYFKQRIDHFHFNKNYFTLFEQRYFQNSNFYANTTSTMIIEIGGEGALRAAPGGDASQIDILGKIARDQNAMIFALEHRFYGKSHPFKYGDKFDAQNQNLHLLNSQQAIADLANFIDQMDQKYCKTERIDGKLCFKWIIAGGSYPGAVTGFIMQKLQFMFAAGVSSSGVVNAIHSIPEFDQHTFAAAGTPCGYAYNIAMREIEEALENGSSWPIDLLNIEPELVAADGFIDDFYYFLADAGLMAFQYGSWTDICQHNLNNVYRDSGNVTIAFLQYIKERYDFAPYSRVNLKNANVGQSDAFRQWWYQTCSEFAYFQPAPQFNSIRSQKVTLQYHYDVCNYAFNMSLNYDIMEGIVKRTNDYYGSDMVYGNDTIFTNFWQDVWHICGVTTEKPNSPNYIFIDSRDSGHCADLHTESKDDPIQLQNMRSKVFDFVASKLDEYRT</sequence>
<keyword evidence="2" id="KW-0645">Protease</keyword>
<dbReference type="GO" id="GO:0006508">
    <property type="term" value="P:proteolysis"/>
    <property type="evidence" value="ECO:0007669"/>
    <property type="project" value="UniProtKB-KW"/>
</dbReference>
<accession>V6LL70</accession>
<dbReference type="Proteomes" id="UP000018208">
    <property type="component" value="Unassembled WGS sequence"/>
</dbReference>
<comment type="similarity">
    <text evidence="1">Belongs to the peptidase S28 family.</text>
</comment>
<dbReference type="Gene3D" id="3.40.50.1820">
    <property type="entry name" value="alpha/beta hydrolase"/>
    <property type="match status" value="1"/>
</dbReference>
<dbReference type="InterPro" id="IPR029058">
    <property type="entry name" value="AB_hydrolase_fold"/>
</dbReference>
<organism evidence="6">
    <name type="scientific">Spironucleus salmonicida</name>
    <dbReference type="NCBI Taxonomy" id="348837"/>
    <lineage>
        <taxon>Eukaryota</taxon>
        <taxon>Metamonada</taxon>
        <taxon>Diplomonadida</taxon>
        <taxon>Hexamitidae</taxon>
        <taxon>Hexamitinae</taxon>
        <taxon>Spironucleus</taxon>
    </lineage>
</organism>
<dbReference type="VEuPathDB" id="GiardiaDB:SS50377_25565"/>
<evidence type="ECO:0000256" key="5">
    <source>
        <dbReference type="ARBA" id="ARBA00023180"/>
    </source>
</evidence>
<dbReference type="PANTHER" id="PTHR11010">
    <property type="entry name" value="PROTEASE S28 PRO-X CARBOXYPEPTIDASE-RELATED"/>
    <property type="match status" value="1"/>
</dbReference>
<name>V6LL70_9EUKA</name>
<dbReference type="OrthoDB" id="1735038at2759"/>
<protein>
    <submittedName>
        <fullName evidence="6">Serine carboxypeptidase</fullName>
    </submittedName>
    <submittedName>
        <fullName evidence="7">Serine peptidase</fullName>
    </submittedName>
</protein>
<dbReference type="EMBL" id="KI546101">
    <property type="protein sequence ID" value="EST45113.1"/>
    <property type="molecule type" value="Genomic_DNA"/>
</dbReference>
<keyword evidence="4" id="KW-0378">Hydrolase</keyword>
<evidence type="ECO:0000256" key="4">
    <source>
        <dbReference type="ARBA" id="ARBA00022801"/>
    </source>
</evidence>
<keyword evidence="3" id="KW-0732">Signal</keyword>
<evidence type="ECO:0000256" key="3">
    <source>
        <dbReference type="ARBA" id="ARBA00022729"/>
    </source>
</evidence>
<dbReference type="InterPro" id="IPR042269">
    <property type="entry name" value="Ser_carbopepase_S28_SKS"/>
</dbReference>
<evidence type="ECO:0000313" key="7">
    <source>
        <dbReference type="EMBL" id="KAH0573445.1"/>
    </source>
</evidence>
<dbReference type="Gene3D" id="1.20.120.980">
    <property type="entry name" value="Serine carboxypeptidase S28, SKS domain"/>
    <property type="match status" value="1"/>
</dbReference>
<dbReference type="AlphaFoldDB" id="V6LL70"/>
<dbReference type="EMBL" id="AUWU02000005">
    <property type="protein sequence ID" value="KAH0573445.1"/>
    <property type="molecule type" value="Genomic_DNA"/>
</dbReference>
<gene>
    <name evidence="6" type="ORF">SS50377_15133</name>
    <name evidence="7" type="ORF">SS50377_25565</name>
</gene>
<dbReference type="Pfam" id="PF05577">
    <property type="entry name" value="Peptidase_S28"/>
    <property type="match status" value="1"/>
</dbReference>
<dbReference type="InterPro" id="IPR008758">
    <property type="entry name" value="Peptidase_S28"/>
</dbReference>
<reference evidence="7" key="2">
    <citation type="submission" date="2020-12" db="EMBL/GenBank/DDBJ databases">
        <title>New Spironucleus salmonicida genome in near-complete chromosomes.</title>
        <authorList>
            <person name="Xu F."/>
            <person name="Kurt Z."/>
            <person name="Jimenez-Gonzalez A."/>
            <person name="Astvaldsson A."/>
            <person name="Andersson J.O."/>
            <person name="Svard S.G."/>
        </authorList>
    </citation>
    <scope>NUCLEOTIDE SEQUENCE</scope>
    <source>
        <strain evidence="7">ATCC 50377</strain>
    </source>
</reference>
<keyword evidence="5" id="KW-0325">Glycoprotein</keyword>
<reference evidence="6 7" key="1">
    <citation type="journal article" date="2014" name="PLoS Genet.">
        <title>The Genome of Spironucleus salmonicida Highlights a Fish Pathogen Adapted to Fluctuating Environments.</title>
        <authorList>
            <person name="Xu F."/>
            <person name="Jerlstrom-Hultqvist J."/>
            <person name="Einarsson E."/>
            <person name="Astvaldsson A."/>
            <person name="Svard S.G."/>
            <person name="Andersson J.O."/>
        </authorList>
    </citation>
    <scope>NUCLEOTIDE SEQUENCE</scope>
    <source>
        <strain evidence="7">ATCC 50377</strain>
    </source>
</reference>
<dbReference type="GO" id="GO:0008239">
    <property type="term" value="F:dipeptidyl-peptidase activity"/>
    <property type="evidence" value="ECO:0007669"/>
    <property type="project" value="TreeGrafter"/>
</dbReference>
<evidence type="ECO:0000256" key="2">
    <source>
        <dbReference type="ARBA" id="ARBA00022670"/>
    </source>
</evidence>
<dbReference type="SUPFAM" id="SSF53474">
    <property type="entry name" value="alpha/beta-Hydrolases"/>
    <property type="match status" value="1"/>
</dbReference>
<keyword evidence="8" id="KW-1185">Reference proteome</keyword>